<evidence type="ECO:0000256" key="1">
    <source>
        <dbReference type="SAM" id="Phobius"/>
    </source>
</evidence>
<gene>
    <name evidence="2" type="ORF">DFR71_3224</name>
</gene>
<name>A0A4R1FWU2_9NOCA</name>
<keyword evidence="1" id="KW-0812">Transmembrane</keyword>
<dbReference type="Proteomes" id="UP000294856">
    <property type="component" value="Unassembled WGS sequence"/>
</dbReference>
<protein>
    <submittedName>
        <fullName evidence="2">Uncharacterized protein</fullName>
    </submittedName>
</protein>
<comment type="caution">
    <text evidence="2">The sequence shown here is derived from an EMBL/GenBank/DDBJ whole genome shotgun (WGS) entry which is preliminary data.</text>
</comment>
<keyword evidence="3" id="KW-1185">Reference proteome</keyword>
<organism evidence="2 3">
    <name type="scientific">Nocardia alba</name>
    <dbReference type="NCBI Taxonomy" id="225051"/>
    <lineage>
        <taxon>Bacteria</taxon>
        <taxon>Bacillati</taxon>
        <taxon>Actinomycetota</taxon>
        <taxon>Actinomycetes</taxon>
        <taxon>Mycobacteriales</taxon>
        <taxon>Nocardiaceae</taxon>
        <taxon>Nocardia</taxon>
    </lineage>
</organism>
<dbReference type="EMBL" id="SMFR01000002">
    <property type="protein sequence ID" value="TCJ97188.1"/>
    <property type="molecule type" value="Genomic_DNA"/>
</dbReference>
<dbReference type="STRING" id="1210063.GCA_001612665_00885"/>
<sequence>MLSGAVLEYLAAKWISVMDLFDTRKFAALFTARTALGAAVAPVSRLLGGAARGGRCSHSMVVIGCLLAAIPALTLACRPLAGNDAEIRKRREVAHV</sequence>
<dbReference type="AlphaFoldDB" id="A0A4R1FWU2"/>
<keyword evidence="1" id="KW-1133">Transmembrane helix</keyword>
<feature type="transmembrane region" description="Helical" evidence="1">
    <location>
        <begin position="60"/>
        <end position="81"/>
    </location>
</feature>
<evidence type="ECO:0000313" key="2">
    <source>
        <dbReference type="EMBL" id="TCJ97188.1"/>
    </source>
</evidence>
<accession>A0A4R1FWU2</accession>
<evidence type="ECO:0000313" key="3">
    <source>
        <dbReference type="Proteomes" id="UP000294856"/>
    </source>
</evidence>
<reference evidence="2 3" key="1">
    <citation type="submission" date="2019-03" db="EMBL/GenBank/DDBJ databases">
        <title>Genomic Encyclopedia of Type Strains, Phase IV (KMG-IV): sequencing the most valuable type-strain genomes for metagenomic binning, comparative biology and taxonomic classification.</title>
        <authorList>
            <person name="Goeker M."/>
        </authorList>
    </citation>
    <scope>NUCLEOTIDE SEQUENCE [LARGE SCALE GENOMIC DNA]</scope>
    <source>
        <strain evidence="2 3">DSM 44684</strain>
    </source>
</reference>
<proteinExistence type="predicted"/>
<feature type="transmembrane region" description="Helical" evidence="1">
    <location>
        <begin position="26"/>
        <end position="48"/>
    </location>
</feature>
<keyword evidence="1" id="KW-0472">Membrane</keyword>